<keyword evidence="7 15" id="KW-0227">DNA damage</keyword>
<dbReference type="InterPro" id="IPR003583">
    <property type="entry name" value="Hlx-hairpin-Hlx_DNA-bd_motif"/>
</dbReference>
<dbReference type="Proteomes" id="UP000245081">
    <property type="component" value="Unassembled WGS sequence"/>
</dbReference>
<keyword evidence="8 15" id="KW-0862">Zinc</keyword>
<dbReference type="SUPFAM" id="SSF47781">
    <property type="entry name" value="RuvA domain 2-like"/>
    <property type="match status" value="1"/>
</dbReference>
<dbReference type="Pfam" id="PF01653">
    <property type="entry name" value="DNA_ligase_aden"/>
    <property type="match status" value="1"/>
</dbReference>
<keyword evidence="12 15" id="KW-0464">Manganese</keyword>
<evidence type="ECO:0000256" key="9">
    <source>
        <dbReference type="ARBA" id="ARBA00022842"/>
    </source>
</evidence>
<keyword evidence="10 15" id="KW-0520">NAD</keyword>
<accession>A0A2R5F9T3</accession>
<dbReference type="PANTHER" id="PTHR23389">
    <property type="entry name" value="CHROMOSOME TRANSMISSION FIDELITY FACTOR 18"/>
    <property type="match status" value="1"/>
</dbReference>
<dbReference type="InterPro" id="IPR004150">
    <property type="entry name" value="NAD_DNA_ligase_OB"/>
</dbReference>
<organism evidence="17 18">
    <name type="scientific">Novimethylophilus kurashikiensis</name>
    <dbReference type="NCBI Taxonomy" id="1825523"/>
    <lineage>
        <taxon>Bacteria</taxon>
        <taxon>Pseudomonadati</taxon>
        <taxon>Pseudomonadota</taxon>
        <taxon>Betaproteobacteria</taxon>
        <taxon>Nitrosomonadales</taxon>
        <taxon>Methylophilaceae</taxon>
        <taxon>Novimethylophilus</taxon>
    </lineage>
</organism>
<comment type="similarity">
    <text evidence="14 15">Belongs to the NAD-dependent DNA ligase family. LigA subfamily.</text>
</comment>
<dbReference type="Gene3D" id="1.10.287.610">
    <property type="entry name" value="Helix hairpin bin"/>
    <property type="match status" value="1"/>
</dbReference>
<dbReference type="GO" id="GO:0003677">
    <property type="term" value="F:DNA binding"/>
    <property type="evidence" value="ECO:0007669"/>
    <property type="project" value="InterPro"/>
</dbReference>
<feature type="domain" description="BRCT" evidence="16">
    <location>
        <begin position="590"/>
        <end position="667"/>
    </location>
</feature>
<dbReference type="PROSITE" id="PS50172">
    <property type="entry name" value="BRCT"/>
    <property type="match status" value="1"/>
</dbReference>
<evidence type="ECO:0000256" key="7">
    <source>
        <dbReference type="ARBA" id="ARBA00022763"/>
    </source>
</evidence>
<dbReference type="Pfam" id="PF12826">
    <property type="entry name" value="HHH_2"/>
    <property type="match status" value="1"/>
</dbReference>
<dbReference type="RefSeq" id="WP_227871469.1">
    <property type="nucleotide sequence ID" value="NZ_BDOQ01000010.1"/>
</dbReference>
<dbReference type="Pfam" id="PF00533">
    <property type="entry name" value="BRCT"/>
    <property type="match status" value="1"/>
</dbReference>
<dbReference type="InterPro" id="IPR013839">
    <property type="entry name" value="DNAligase_adenylation"/>
</dbReference>
<dbReference type="GO" id="GO:0046872">
    <property type="term" value="F:metal ion binding"/>
    <property type="evidence" value="ECO:0007669"/>
    <property type="project" value="UniProtKB-KW"/>
</dbReference>
<evidence type="ECO:0000256" key="13">
    <source>
        <dbReference type="ARBA" id="ARBA00034005"/>
    </source>
</evidence>
<dbReference type="InterPro" id="IPR001357">
    <property type="entry name" value="BRCT_dom"/>
</dbReference>
<dbReference type="Gene3D" id="3.40.50.10190">
    <property type="entry name" value="BRCT domain"/>
    <property type="match status" value="1"/>
</dbReference>
<dbReference type="InterPro" id="IPR013840">
    <property type="entry name" value="DNAligase_N"/>
</dbReference>
<evidence type="ECO:0000259" key="16">
    <source>
        <dbReference type="PROSITE" id="PS50172"/>
    </source>
</evidence>
<keyword evidence="6 15" id="KW-0479">Metal-binding</keyword>
<gene>
    <name evidence="15 17" type="primary">ligA</name>
    <name evidence="17" type="ORF">NMK_2396</name>
</gene>
<dbReference type="InterPro" id="IPR041663">
    <property type="entry name" value="DisA/LigA_HHH"/>
</dbReference>
<evidence type="ECO:0000256" key="6">
    <source>
        <dbReference type="ARBA" id="ARBA00022723"/>
    </source>
</evidence>
<dbReference type="SMART" id="SM00278">
    <property type="entry name" value="HhH1"/>
    <property type="match status" value="4"/>
</dbReference>
<dbReference type="Gene3D" id="3.30.470.30">
    <property type="entry name" value="DNA ligase/mRNA capping enzyme"/>
    <property type="match status" value="1"/>
</dbReference>
<dbReference type="SUPFAM" id="SSF50249">
    <property type="entry name" value="Nucleic acid-binding proteins"/>
    <property type="match status" value="1"/>
</dbReference>
<feature type="binding site" evidence="15">
    <location>
        <position position="317"/>
    </location>
    <ligand>
        <name>NAD(+)</name>
        <dbReference type="ChEBI" id="CHEBI:57540"/>
    </ligand>
</feature>
<evidence type="ECO:0000256" key="4">
    <source>
        <dbReference type="ARBA" id="ARBA00022598"/>
    </source>
</evidence>
<feature type="active site" description="N6-AMP-lysine intermediate" evidence="15">
    <location>
        <position position="122"/>
    </location>
</feature>
<dbReference type="InterPro" id="IPR033136">
    <property type="entry name" value="DNA_ligase_CS"/>
</dbReference>
<dbReference type="Pfam" id="PF14520">
    <property type="entry name" value="HHH_5"/>
    <property type="match status" value="1"/>
</dbReference>
<comment type="caution">
    <text evidence="15">Lacks conserved residue(s) required for the propagation of feature annotation.</text>
</comment>
<dbReference type="CDD" id="cd00114">
    <property type="entry name" value="LIGANc"/>
    <property type="match status" value="1"/>
</dbReference>
<dbReference type="NCBIfam" id="TIGR00575">
    <property type="entry name" value="dnlj"/>
    <property type="match status" value="1"/>
</dbReference>
<dbReference type="InterPro" id="IPR036420">
    <property type="entry name" value="BRCT_dom_sf"/>
</dbReference>
<evidence type="ECO:0000256" key="14">
    <source>
        <dbReference type="ARBA" id="ARBA00060881"/>
    </source>
</evidence>
<dbReference type="Gene3D" id="2.40.50.140">
    <property type="entry name" value="Nucleic acid-binding proteins"/>
    <property type="match status" value="1"/>
</dbReference>
<evidence type="ECO:0000256" key="3">
    <source>
        <dbReference type="ARBA" id="ARBA00013308"/>
    </source>
</evidence>
<dbReference type="HAMAP" id="MF_01588">
    <property type="entry name" value="DNA_ligase_A"/>
    <property type="match status" value="1"/>
</dbReference>
<keyword evidence="9 15" id="KW-0460">Magnesium</keyword>
<evidence type="ECO:0000256" key="11">
    <source>
        <dbReference type="ARBA" id="ARBA00023204"/>
    </source>
</evidence>
<dbReference type="SUPFAM" id="SSF56091">
    <property type="entry name" value="DNA ligase/mRNA capping enzyme, catalytic domain"/>
    <property type="match status" value="1"/>
</dbReference>
<keyword evidence="4 15" id="KW-0436">Ligase</keyword>
<dbReference type="InterPro" id="IPR001679">
    <property type="entry name" value="DNA_ligase"/>
</dbReference>
<evidence type="ECO:0000256" key="1">
    <source>
        <dbReference type="ARBA" id="ARBA00004067"/>
    </source>
</evidence>
<name>A0A2R5F9T3_9PROT</name>
<dbReference type="EC" id="6.5.1.2" evidence="2 15"/>
<dbReference type="Gene3D" id="1.10.150.20">
    <property type="entry name" value="5' to 3' exonuclease, C-terminal subdomain"/>
    <property type="match status" value="2"/>
</dbReference>
<evidence type="ECO:0000256" key="15">
    <source>
        <dbReference type="HAMAP-Rule" id="MF_01588"/>
    </source>
</evidence>
<evidence type="ECO:0000256" key="8">
    <source>
        <dbReference type="ARBA" id="ARBA00022833"/>
    </source>
</evidence>
<comment type="function">
    <text evidence="1 15">DNA ligase that catalyzes the formation of phosphodiester linkages between 5'-phosphoryl and 3'-hydroxyl groups in double-stranded DNA using NAD as a coenzyme and as the energy source for the reaction. It is essential for DNA replication and repair of damaged DNA.</text>
</comment>
<evidence type="ECO:0000256" key="10">
    <source>
        <dbReference type="ARBA" id="ARBA00023027"/>
    </source>
</evidence>
<proteinExistence type="inferred from homology"/>
<dbReference type="SMART" id="SM00292">
    <property type="entry name" value="BRCT"/>
    <property type="match status" value="1"/>
</dbReference>
<feature type="binding site" evidence="15">
    <location>
        <position position="143"/>
    </location>
    <ligand>
        <name>NAD(+)</name>
        <dbReference type="ChEBI" id="CHEBI:57540"/>
    </ligand>
</feature>
<dbReference type="InterPro" id="IPR010994">
    <property type="entry name" value="RuvA_2-like"/>
</dbReference>
<feature type="binding site" evidence="15">
    <location>
        <position position="433"/>
    </location>
    <ligand>
        <name>Zn(2+)</name>
        <dbReference type="ChEBI" id="CHEBI:29105"/>
    </ligand>
</feature>
<dbReference type="InterPro" id="IPR012340">
    <property type="entry name" value="NA-bd_OB-fold"/>
</dbReference>
<dbReference type="GO" id="GO:0006281">
    <property type="term" value="P:DNA repair"/>
    <property type="evidence" value="ECO:0007669"/>
    <property type="project" value="UniProtKB-KW"/>
</dbReference>
<comment type="caution">
    <text evidence="17">The sequence shown here is derived from an EMBL/GenBank/DDBJ whole genome shotgun (WGS) entry which is preliminary data.</text>
</comment>
<keyword evidence="5 15" id="KW-0235">DNA replication</keyword>
<evidence type="ECO:0000256" key="2">
    <source>
        <dbReference type="ARBA" id="ARBA00012722"/>
    </source>
</evidence>
<feature type="binding site" evidence="15">
    <location>
        <position position="293"/>
    </location>
    <ligand>
        <name>NAD(+)</name>
        <dbReference type="ChEBI" id="CHEBI:57540"/>
    </ligand>
</feature>
<feature type="binding site" evidence="15">
    <location>
        <position position="120"/>
    </location>
    <ligand>
        <name>NAD(+)</name>
        <dbReference type="ChEBI" id="CHEBI:57540"/>
    </ligand>
</feature>
<dbReference type="Pfam" id="PF03120">
    <property type="entry name" value="OB_DNA_ligase"/>
    <property type="match status" value="1"/>
</dbReference>
<feature type="binding site" evidence="15">
    <location>
        <position position="414"/>
    </location>
    <ligand>
        <name>Zn(2+)</name>
        <dbReference type="ChEBI" id="CHEBI:29105"/>
    </ligand>
</feature>
<feature type="binding site" evidence="15">
    <location>
        <position position="177"/>
    </location>
    <ligand>
        <name>NAD(+)</name>
        <dbReference type="ChEBI" id="CHEBI:57540"/>
    </ligand>
</feature>
<keyword evidence="11 15" id="KW-0234">DNA repair</keyword>
<feature type="binding site" evidence="15">
    <location>
        <position position="411"/>
    </location>
    <ligand>
        <name>Zn(2+)</name>
        <dbReference type="ChEBI" id="CHEBI:29105"/>
    </ligand>
</feature>
<dbReference type="Gene3D" id="6.20.10.30">
    <property type="match status" value="1"/>
</dbReference>
<dbReference type="AlphaFoldDB" id="A0A2R5F9T3"/>
<feature type="binding site" evidence="15">
    <location>
        <begin position="88"/>
        <end position="89"/>
    </location>
    <ligand>
        <name>NAD(+)</name>
        <dbReference type="ChEBI" id="CHEBI:57540"/>
    </ligand>
</feature>
<dbReference type="PIRSF" id="PIRSF001604">
    <property type="entry name" value="LigA"/>
    <property type="match status" value="1"/>
</dbReference>
<dbReference type="FunFam" id="2.40.50.140:FF:000012">
    <property type="entry name" value="DNA ligase"/>
    <property type="match status" value="1"/>
</dbReference>
<dbReference type="GO" id="GO:0003911">
    <property type="term" value="F:DNA ligase (NAD+) activity"/>
    <property type="evidence" value="ECO:0007669"/>
    <property type="project" value="UniProtKB-UniRule"/>
</dbReference>
<comment type="catalytic activity">
    <reaction evidence="13 15">
        <text>NAD(+) + (deoxyribonucleotide)n-3'-hydroxyl + 5'-phospho-(deoxyribonucleotide)m = (deoxyribonucleotide)n+m + AMP + beta-nicotinamide D-nucleotide.</text>
        <dbReference type="EC" id="6.5.1.2"/>
    </reaction>
</comment>
<comment type="cofactor">
    <cofactor evidence="15">
        <name>Mg(2+)</name>
        <dbReference type="ChEBI" id="CHEBI:18420"/>
    </cofactor>
    <cofactor evidence="15">
        <name>Mn(2+)</name>
        <dbReference type="ChEBI" id="CHEBI:29035"/>
    </cofactor>
</comment>
<dbReference type="SUPFAM" id="SSF52113">
    <property type="entry name" value="BRCT domain"/>
    <property type="match status" value="1"/>
</dbReference>
<evidence type="ECO:0000256" key="5">
    <source>
        <dbReference type="ARBA" id="ARBA00022705"/>
    </source>
</evidence>
<feature type="binding site" evidence="15">
    <location>
        <begin position="39"/>
        <end position="43"/>
    </location>
    <ligand>
        <name>NAD(+)</name>
        <dbReference type="ChEBI" id="CHEBI:57540"/>
    </ligand>
</feature>
<dbReference type="PANTHER" id="PTHR23389:SF9">
    <property type="entry name" value="DNA LIGASE"/>
    <property type="match status" value="1"/>
</dbReference>
<evidence type="ECO:0000256" key="12">
    <source>
        <dbReference type="ARBA" id="ARBA00023211"/>
    </source>
</evidence>
<dbReference type="CDD" id="cd17748">
    <property type="entry name" value="BRCT_DNA_ligase_like"/>
    <property type="match status" value="1"/>
</dbReference>
<protein>
    <recommendedName>
        <fullName evidence="3 15">DNA ligase</fullName>
        <ecNumber evidence="2 15">6.5.1.2</ecNumber>
    </recommendedName>
    <alternativeName>
        <fullName evidence="15">Polydeoxyribonucleotide synthase [NAD(+)]</fullName>
    </alternativeName>
</protein>
<sequence length="667" mass="71688">MPEIIVQDSPIAVRYVTLKNTVIEYAHAYYVMDDPVVSDAVYDGLFRELQDMEAANPALISADSPTQRVGGTPAAYLPSVPHSAPMLSLGNSMDESSALSFATRVDAELGAEAATEYTSEPKYDGASLALRYVEGWFTQAVTRGDGETGEDVTAQARTIRSIPLRLPNEFTGEVRGEAMITKKVFAELNAKALAAGEKELKNCRNAAAGSLRALDPRVTAARGLTFFAYVLVNAADYGFTTQSAVLDWFREAGFKVAPQARVVYGAEGIQQAFADMAAMRQDLPFDIDGVVFKVNRFDQQEHLGWNSREPRWATAYKFPAEERPTVVEAIDVQIGRTGAVTPVGRLRPVQVGGVTVSNVTLHNLEQVRLKDVRVGDTVVMRRAGDVIPELVSVMTELRPIDSQDWEMPDACPCCGSPIIRIQSQHFCTGGTSCPDQRLFRIAHFGSRKGMDIDGLGESSVEQLLDAGMVTKISDLYRLDAAEVAKLEGWGKVSAANLLTAIAESVGRPLRKFIYSLGIEGVGESTAKQLAQAFGTWEAFRAATEADLIALPDIGPITVAAIHGAFADPHTSVEFDRLAELVRPEAEQVIRAGDALSGKTVVITGTLPTLSREDAKAMVESLGGKASDSVSKKTYAVVAGEGAGSKLTKAQELGILVADEAWLLALVG</sequence>
<dbReference type="EMBL" id="BDOQ01000010">
    <property type="protein sequence ID" value="GBG14795.1"/>
    <property type="molecule type" value="Genomic_DNA"/>
</dbReference>
<dbReference type="SMART" id="SM00532">
    <property type="entry name" value="LIGANc"/>
    <property type="match status" value="1"/>
</dbReference>
<keyword evidence="18" id="KW-1185">Reference proteome</keyword>
<dbReference type="PROSITE" id="PS01056">
    <property type="entry name" value="DNA_LIGASE_N2"/>
    <property type="match status" value="1"/>
</dbReference>
<dbReference type="NCBIfam" id="NF005932">
    <property type="entry name" value="PRK07956.1"/>
    <property type="match status" value="1"/>
</dbReference>
<evidence type="ECO:0000313" key="17">
    <source>
        <dbReference type="EMBL" id="GBG14795.1"/>
    </source>
</evidence>
<dbReference type="GO" id="GO:0006260">
    <property type="term" value="P:DNA replication"/>
    <property type="evidence" value="ECO:0007669"/>
    <property type="project" value="UniProtKB-KW"/>
</dbReference>
<reference evidence="17 18" key="1">
    <citation type="journal article" date="2018" name="Environ. Microbiol.">
        <title>Isolation and genomic characterization of Novimethylophilus kurashikiensis gen. nov. sp. nov., a new lanthanide-dependent methylotrophic species of Methylophilaceae.</title>
        <authorList>
            <person name="Lv H."/>
            <person name="Sahin N."/>
            <person name="Tani A."/>
        </authorList>
    </citation>
    <scope>NUCLEOTIDE SEQUENCE [LARGE SCALE GENOMIC DNA]</scope>
    <source>
        <strain evidence="17 18">La2-4</strain>
    </source>
</reference>
<evidence type="ECO:0000313" key="18">
    <source>
        <dbReference type="Proteomes" id="UP000245081"/>
    </source>
</evidence>